<evidence type="ECO:0000256" key="3">
    <source>
        <dbReference type="ARBA" id="ARBA00023163"/>
    </source>
</evidence>
<evidence type="ECO:0000313" key="6">
    <source>
        <dbReference type="EMBL" id="KAE8663063.1"/>
    </source>
</evidence>
<keyword evidence="4" id="KW-0539">Nucleus</keyword>
<dbReference type="SUPFAM" id="SSF101941">
    <property type="entry name" value="NAC domain"/>
    <property type="match status" value="1"/>
</dbReference>
<dbReference type="Pfam" id="PF02365">
    <property type="entry name" value="NAM"/>
    <property type="match status" value="1"/>
</dbReference>
<dbReference type="InterPro" id="IPR036093">
    <property type="entry name" value="NAC_dom_sf"/>
</dbReference>
<dbReference type="Gene3D" id="2.170.150.80">
    <property type="entry name" value="NAC domain"/>
    <property type="match status" value="1"/>
</dbReference>
<dbReference type="PROSITE" id="PS51005">
    <property type="entry name" value="NAC"/>
    <property type="match status" value="1"/>
</dbReference>
<evidence type="ECO:0000256" key="1">
    <source>
        <dbReference type="ARBA" id="ARBA00023015"/>
    </source>
</evidence>
<dbReference type="AlphaFoldDB" id="A0A6A2WQG1"/>
<sequence>MGCTFQGCQKIPVRRTHGDASSRDIIGVGRFSAKLMNSNFSACAIGEADLNRSEPWDFPAKTREKEWYFFCQRDRKYSTGMRTNRATKAGYWKPTGKDKEIFKGKSCLVRMMKTLVFYLGRAPRGEKTNWVMHEYRLEGFFHKNTEMKKSTIHDHLLRMNSIGDEFMDHASLPPLMESNFDWTSSDSCPGGFRTDDDVVSVRALMANNGSRDIEHQQCKMDQFSSNRSMVSLSQDTADTGLIADINNNEIALVISNSIRLGCCNPYDDIEDLVGRTPSYLICVVPETCRVRESVTVKEGLAPLNRPFVFVVTLSRSIGHDIILLEVETVDGPFVVKLSLELDTLRHEVEIQ</sequence>
<dbReference type="InterPro" id="IPR003441">
    <property type="entry name" value="NAC-dom"/>
</dbReference>
<dbReference type="Proteomes" id="UP000436088">
    <property type="component" value="Unassembled WGS sequence"/>
</dbReference>
<gene>
    <name evidence="6" type="ORF">F3Y22_tig00113123pilonHSYRG00199</name>
</gene>
<dbReference type="GO" id="GO:0003677">
    <property type="term" value="F:DNA binding"/>
    <property type="evidence" value="ECO:0007669"/>
    <property type="project" value="UniProtKB-KW"/>
</dbReference>
<dbReference type="PANTHER" id="PTHR31744:SF92">
    <property type="entry name" value="NAC DOMAIN-CONTAINING PROTEIN 87"/>
    <property type="match status" value="1"/>
</dbReference>
<dbReference type="GO" id="GO:0006355">
    <property type="term" value="P:regulation of DNA-templated transcription"/>
    <property type="evidence" value="ECO:0007669"/>
    <property type="project" value="InterPro"/>
</dbReference>
<dbReference type="GO" id="GO:0005634">
    <property type="term" value="C:nucleus"/>
    <property type="evidence" value="ECO:0007669"/>
    <property type="project" value="UniProtKB-ARBA"/>
</dbReference>
<name>A0A6A2WQG1_HIBSY</name>
<organism evidence="6 7">
    <name type="scientific">Hibiscus syriacus</name>
    <name type="common">Rose of Sharon</name>
    <dbReference type="NCBI Taxonomy" id="106335"/>
    <lineage>
        <taxon>Eukaryota</taxon>
        <taxon>Viridiplantae</taxon>
        <taxon>Streptophyta</taxon>
        <taxon>Embryophyta</taxon>
        <taxon>Tracheophyta</taxon>
        <taxon>Spermatophyta</taxon>
        <taxon>Magnoliopsida</taxon>
        <taxon>eudicotyledons</taxon>
        <taxon>Gunneridae</taxon>
        <taxon>Pentapetalae</taxon>
        <taxon>rosids</taxon>
        <taxon>malvids</taxon>
        <taxon>Malvales</taxon>
        <taxon>Malvaceae</taxon>
        <taxon>Malvoideae</taxon>
        <taxon>Hibiscus</taxon>
    </lineage>
</organism>
<keyword evidence="2" id="KW-0238">DNA-binding</keyword>
<keyword evidence="3" id="KW-0804">Transcription</keyword>
<evidence type="ECO:0000256" key="4">
    <source>
        <dbReference type="ARBA" id="ARBA00023242"/>
    </source>
</evidence>
<proteinExistence type="predicted"/>
<dbReference type="PANTHER" id="PTHR31744">
    <property type="entry name" value="PROTEIN CUP-SHAPED COTYLEDON 2-RELATED"/>
    <property type="match status" value="1"/>
</dbReference>
<comment type="caution">
    <text evidence="6">The sequence shown here is derived from an EMBL/GenBank/DDBJ whole genome shotgun (WGS) entry which is preliminary data.</text>
</comment>
<dbReference type="EMBL" id="VEPZ02001692">
    <property type="protein sequence ID" value="KAE8663063.1"/>
    <property type="molecule type" value="Genomic_DNA"/>
</dbReference>
<keyword evidence="7" id="KW-1185">Reference proteome</keyword>
<reference evidence="6" key="1">
    <citation type="submission" date="2019-09" db="EMBL/GenBank/DDBJ databases">
        <title>Draft genome information of white flower Hibiscus syriacus.</title>
        <authorList>
            <person name="Kim Y.-M."/>
        </authorList>
    </citation>
    <scope>NUCLEOTIDE SEQUENCE [LARGE SCALE GENOMIC DNA]</scope>
    <source>
        <strain evidence="6">YM2019G1</strain>
    </source>
</reference>
<evidence type="ECO:0000259" key="5">
    <source>
        <dbReference type="PROSITE" id="PS51005"/>
    </source>
</evidence>
<keyword evidence="1" id="KW-0805">Transcription regulation</keyword>
<evidence type="ECO:0000313" key="7">
    <source>
        <dbReference type="Proteomes" id="UP000436088"/>
    </source>
</evidence>
<evidence type="ECO:0000256" key="2">
    <source>
        <dbReference type="ARBA" id="ARBA00023125"/>
    </source>
</evidence>
<feature type="domain" description="NAC" evidence="5">
    <location>
        <begin position="12"/>
        <end position="159"/>
    </location>
</feature>
<protein>
    <submittedName>
        <fullName evidence="6">NAC100 protein</fullName>
    </submittedName>
</protein>
<accession>A0A6A2WQG1</accession>